<dbReference type="AlphaFoldDB" id="A0A2I0AY94"/>
<evidence type="ECO:0000256" key="1">
    <source>
        <dbReference type="SAM" id="MobiDB-lite"/>
    </source>
</evidence>
<keyword evidence="4" id="KW-1185">Reference proteome</keyword>
<feature type="region of interest" description="Disordered" evidence="1">
    <location>
        <begin position="210"/>
        <end position="231"/>
    </location>
</feature>
<dbReference type="EMBL" id="KZ451937">
    <property type="protein sequence ID" value="PKA60505.1"/>
    <property type="molecule type" value="Genomic_DNA"/>
</dbReference>
<dbReference type="Proteomes" id="UP000236161">
    <property type="component" value="Unassembled WGS sequence"/>
</dbReference>
<dbReference type="Pfam" id="PF03732">
    <property type="entry name" value="Retrotrans_gag"/>
    <property type="match status" value="1"/>
</dbReference>
<organism evidence="3 4">
    <name type="scientific">Apostasia shenzhenica</name>
    <dbReference type="NCBI Taxonomy" id="1088818"/>
    <lineage>
        <taxon>Eukaryota</taxon>
        <taxon>Viridiplantae</taxon>
        <taxon>Streptophyta</taxon>
        <taxon>Embryophyta</taxon>
        <taxon>Tracheophyta</taxon>
        <taxon>Spermatophyta</taxon>
        <taxon>Magnoliopsida</taxon>
        <taxon>Liliopsida</taxon>
        <taxon>Asparagales</taxon>
        <taxon>Orchidaceae</taxon>
        <taxon>Apostasioideae</taxon>
        <taxon>Apostasia</taxon>
    </lineage>
</organism>
<accession>A0A2I0AY94</accession>
<evidence type="ECO:0000313" key="4">
    <source>
        <dbReference type="Proteomes" id="UP000236161"/>
    </source>
</evidence>
<evidence type="ECO:0000313" key="3">
    <source>
        <dbReference type="EMBL" id="PKA60505.1"/>
    </source>
</evidence>
<feature type="domain" description="Retrotransposon gag" evidence="2">
    <location>
        <begin position="57"/>
        <end position="137"/>
    </location>
</feature>
<reference evidence="3 4" key="1">
    <citation type="journal article" date="2017" name="Nature">
        <title>The Apostasia genome and the evolution of orchids.</title>
        <authorList>
            <person name="Zhang G.Q."/>
            <person name="Liu K.W."/>
            <person name="Li Z."/>
            <person name="Lohaus R."/>
            <person name="Hsiao Y.Y."/>
            <person name="Niu S.C."/>
            <person name="Wang J.Y."/>
            <person name="Lin Y.C."/>
            <person name="Xu Q."/>
            <person name="Chen L.J."/>
            <person name="Yoshida K."/>
            <person name="Fujiwara S."/>
            <person name="Wang Z.W."/>
            <person name="Zhang Y.Q."/>
            <person name="Mitsuda N."/>
            <person name="Wang M."/>
            <person name="Liu G.H."/>
            <person name="Pecoraro L."/>
            <person name="Huang H.X."/>
            <person name="Xiao X.J."/>
            <person name="Lin M."/>
            <person name="Wu X.Y."/>
            <person name="Wu W.L."/>
            <person name="Chen Y.Y."/>
            <person name="Chang S.B."/>
            <person name="Sakamoto S."/>
            <person name="Ohme-Takagi M."/>
            <person name="Yagi M."/>
            <person name="Zeng S.J."/>
            <person name="Shen C.Y."/>
            <person name="Yeh C.M."/>
            <person name="Luo Y.B."/>
            <person name="Tsai W.C."/>
            <person name="Van de Peer Y."/>
            <person name="Liu Z.J."/>
        </authorList>
    </citation>
    <scope>NUCLEOTIDE SEQUENCE [LARGE SCALE GENOMIC DNA]</scope>
    <source>
        <strain evidence="4">cv. Shenzhen</strain>
        <tissue evidence="3">Stem</tissue>
    </source>
</reference>
<gene>
    <name evidence="3" type="ORF">AXF42_Ash017911</name>
</gene>
<dbReference type="InterPro" id="IPR005162">
    <property type="entry name" value="Retrotrans_gag_dom"/>
</dbReference>
<name>A0A2I0AY94_9ASPA</name>
<dbReference type="OrthoDB" id="1752047at2759"/>
<dbReference type="PANTHER" id="PTHR33223">
    <property type="entry name" value="CCHC-TYPE DOMAIN-CONTAINING PROTEIN"/>
    <property type="match status" value="1"/>
</dbReference>
<protein>
    <recommendedName>
        <fullName evidence="2">Retrotransposon gag domain-containing protein</fullName>
    </recommendedName>
</protein>
<proteinExistence type="predicted"/>
<dbReference type="PANTHER" id="PTHR33223:SF10">
    <property type="entry name" value="AMINOTRANSFERASE-LIKE PLANT MOBILE DOMAIN-CONTAINING PROTEIN"/>
    <property type="match status" value="1"/>
</dbReference>
<evidence type="ECO:0000259" key="2">
    <source>
        <dbReference type="Pfam" id="PF03732"/>
    </source>
</evidence>
<sequence>MDTIFSSAIMAAPAPRAYKAPRVGDYSGLTDPAQHVKRFENALATSDPVSDAYKCRLFRNTLTGLALDWLDEVPQGSIQNFLQFSEQFRTRFGTSRTTSRTIHELWQIQQAPDESLRNYVERFSKMNSETKDTMDDRSTLIFVHIILPGDLYDSFIDNMPKNASIWKMPTIWLSRRRPSRRSLRPRPRGASPLRRTRTLQEGAFVIGISRPPTGSASSRVSPHVLPLQSTSSKKSFQSSAIKVSSRTAVNASRLNLARTPQSFASSTNITAIFSSSAALFGHSSTNT</sequence>